<dbReference type="SUPFAM" id="SSF55781">
    <property type="entry name" value="GAF domain-like"/>
    <property type="match status" value="1"/>
</dbReference>
<dbReference type="Proteomes" id="UP000236497">
    <property type="component" value="Unassembled WGS sequence"/>
</dbReference>
<evidence type="ECO:0000313" key="3">
    <source>
        <dbReference type="EMBL" id="CRZ33287.1"/>
    </source>
</evidence>
<sequence length="173" mass="18872">MNTQQQDNEKLSDLYLTDKQACYNLLFAQLSSLIENETYPIANLANASALLNLTLPDINWVGFYLLKNKELVLGPFQGKPACIRIPVGKGVCGTAVAQAKSQLVPDVHAFPGHIACDSASNSEIVIPIIAGDRIVGVLDIDSPEFNRFDQTDLKGLEEVARILADGCNWDEII</sequence>
<evidence type="ECO:0000256" key="1">
    <source>
        <dbReference type="ARBA" id="ARBA00038454"/>
    </source>
</evidence>
<dbReference type="FunFam" id="3.30.450.40:FF:000008">
    <property type="entry name" value="GAF domain-containing proteins"/>
    <property type="match status" value="1"/>
</dbReference>
<dbReference type="OrthoDB" id="9796252at2"/>
<dbReference type="GO" id="GO:0033745">
    <property type="term" value="F:L-methionine-(R)-S-oxide reductase activity"/>
    <property type="evidence" value="ECO:0007669"/>
    <property type="project" value="TreeGrafter"/>
</dbReference>
<dbReference type="InterPro" id="IPR003018">
    <property type="entry name" value="GAF"/>
</dbReference>
<dbReference type="Pfam" id="PF13185">
    <property type="entry name" value="GAF_2"/>
    <property type="match status" value="1"/>
</dbReference>
<name>A0A0H5SD65_HERHM</name>
<dbReference type="InterPro" id="IPR029016">
    <property type="entry name" value="GAF-like_dom_sf"/>
</dbReference>
<feature type="domain" description="GAF" evidence="2">
    <location>
        <begin position="61"/>
        <end position="164"/>
    </location>
</feature>
<evidence type="ECO:0000313" key="4">
    <source>
        <dbReference type="Proteomes" id="UP000236497"/>
    </source>
</evidence>
<protein>
    <recommendedName>
        <fullName evidence="2">GAF domain-containing protein</fullName>
    </recommendedName>
</protein>
<proteinExistence type="inferred from homology"/>
<evidence type="ECO:0000259" key="2">
    <source>
        <dbReference type="Pfam" id="PF13185"/>
    </source>
</evidence>
<reference evidence="3 4" key="1">
    <citation type="submission" date="2015-06" db="EMBL/GenBank/DDBJ databases">
        <authorList>
            <person name="Wibberg Daniel"/>
        </authorList>
    </citation>
    <scope>NUCLEOTIDE SEQUENCE [LARGE SCALE GENOMIC DNA]</scope>
    <source>
        <strain evidence="3 4">T3/55T</strain>
    </source>
</reference>
<dbReference type="InterPro" id="IPR051330">
    <property type="entry name" value="Phosphatase_reg/MetRdx"/>
</dbReference>
<gene>
    <name evidence="3" type="ORF">HHT355_0072</name>
</gene>
<dbReference type="PANTHER" id="PTHR21021:SF15">
    <property type="entry name" value="FREE METHIONINE-R-SULFOXIDE REDUCTASE"/>
    <property type="match status" value="1"/>
</dbReference>
<organism evidence="3 4">
    <name type="scientific">Herbinix hemicellulosilytica</name>
    <dbReference type="NCBI Taxonomy" id="1564487"/>
    <lineage>
        <taxon>Bacteria</taxon>
        <taxon>Bacillati</taxon>
        <taxon>Bacillota</taxon>
        <taxon>Clostridia</taxon>
        <taxon>Lachnospirales</taxon>
        <taxon>Lachnospiraceae</taxon>
        <taxon>Herbinix</taxon>
    </lineage>
</organism>
<accession>A0A0H5SD65</accession>
<dbReference type="PROSITE" id="PS01320">
    <property type="entry name" value="UPF0067"/>
    <property type="match status" value="1"/>
</dbReference>
<comment type="similarity">
    <text evidence="1">Belongs to the free Met sulfoxide reductase family.</text>
</comment>
<dbReference type="EMBL" id="CVTD020000005">
    <property type="protein sequence ID" value="CRZ33287.1"/>
    <property type="molecule type" value="Genomic_DNA"/>
</dbReference>
<dbReference type="PANTHER" id="PTHR21021">
    <property type="entry name" value="GAF/PUTATIVE CYTOSKELETAL PROTEIN"/>
    <property type="match status" value="1"/>
</dbReference>
<dbReference type="Gene3D" id="3.30.450.40">
    <property type="match status" value="1"/>
</dbReference>
<dbReference type="RefSeq" id="WP_103201476.1">
    <property type="nucleotide sequence ID" value="NZ_CVTD020000005.1"/>
</dbReference>
<dbReference type="InterPro" id="IPR000614">
    <property type="entry name" value="FRMsr_CS"/>
</dbReference>
<keyword evidence="4" id="KW-1185">Reference proteome</keyword>
<dbReference type="AlphaFoldDB" id="A0A0H5SD65"/>
<dbReference type="GO" id="GO:0005829">
    <property type="term" value="C:cytosol"/>
    <property type="evidence" value="ECO:0007669"/>
    <property type="project" value="TreeGrafter"/>
</dbReference>